<name>A0AA39R8D1_9LECA</name>
<dbReference type="PANTHER" id="PTHR38846">
    <property type="entry name" value="C3H1-TYPE DOMAIN-CONTAINING PROTEIN"/>
    <property type="match status" value="1"/>
</dbReference>
<evidence type="ECO:0000313" key="2">
    <source>
        <dbReference type="Proteomes" id="UP001166286"/>
    </source>
</evidence>
<dbReference type="PANTHER" id="PTHR38846:SF1">
    <property type="entry name" value="C3H1-TYPE DOMAIN-CONTAINING PROTEIN"/>
    <property type="match status" value="1"/>
</dbReference>
<evidence type="ECO:0000313" key="1">
    <source>
        <dbReference type="EMBL" id="KAK0515346.1"/>
    </source>
</evidence>
<accession>A0AA39R8D1</accession>
<dbReference type="Proteomes" id="UP001166286">
    <property type="component" value="Unassembled WGS sequence"/>
</dbReference>
<sequence length="154" mass="18000">MASTHQEKYLDRFPGFQGDPRRPLNEEFARLASFKQWRIGSKVYKREHTKFLRAELDLHLGVIEQCRKLEDWQVLCQELRVSPIPASITQCKKALHKVHVNIIDLIDSRRQGTQVKIFATTQKLVSYTRATGNIFPKTKAKENVLLKVLLRRVF</sequence>
<reference evidence="1" key="1">
    <citation type="submission" date="2023-03" db="EMBL/GenBank/DDBJ databases">
        <title>Complete genome of Cladonia borealis.</title>
        <authorList>
            <person name="Park H."/>
        </authorList>
    </citation>
    <scope>NUCLEOTIDE SEQUENCE</scope>
    <source>
        <strain evidence="1">ANT050790</strain>
    </source>
</reference>
<protein>
    <submittedName>
        <fullName evidence="1">Uncharacterized protein</fullName>
    </submittedName>
</protein>
<proteinExistence type="predicted"/>
<comment type="caution">
    <text evidence="1">The sequence shown here is derived from an EMBL/GenBank/DDBJ whole genome shotgun (WGS) entry which is preliminary data.</text>
</comment>
<dbReference type="EMBL" id="JAFEKC020000004">
    <property type="protein sequence ID" value="KAK0515346.1"/>
    <property type="molecule type" value="Genomic_DNA"/>
</dbReference>
<dbReference type="AlphaFoldDB" id="A0AA39R8D1"/>
<gene>
    <name evidence="1" type="ORF">JMJ35_002725</name>
</gene>
<keyword evidence="2" id="KW-1185">Reference proteome</keyword>
<organism evidence="1 2">
    <name type="scientific">Cladonia borealis</name>
    <dbReference type="NCBI Taxonomy" id="184061"/>
    <lineage>
        <taxon>Eukaryota</taxon>
        <taxon>Fungi</taxon>
        <taxon>Dikarya</taxon>
        <taxon>Ascomycota</taxon>
        <taxon>Pezizomycotina</taxon>
        <taxon>Lecanoromycetes</taxon>
        <taxon>OSLEUM clade</taxon>
        <taxon>Lecanoromycetidae</taxon>
        <taxon>Lecanorales</taxon>
        <taxon>Lecanorineae</taxon>
        <taxon>Cladoniaceae</taxon>
        <taxon>Cladonia</taxon>
    </lineage>
</organism>